<dbReference type="Proteomes" id="UP000002377">
    <property type="component" value="Chromosome"/>
</dbReference>
<feature type="domain" description="Rhodanese" evidence="5">
    <location>
        <begin position="231"/>
        <end position="338"/>
    </location>
</feature>
<keyword evidence="2" id="KW-0677">Repeat</keyword>
<sequence length="369" mass="40946" precursor="true">MRHFSNKFFIVIVLGLFLIIAAGCNANTGQETKSTAATEPAVSKTSLDLAARHPASNSTVATSTEPLGEFSLDEIGASNIVDVNFVESKIGDPNWVIIDGREKKDYDKGHIPGAVNFPNSIVKTLKDPMDGRVIPGDRMAKLLGEIGVSNDKKVIIYGKAGDYHVLCEMGPLYFGLSEWDYLDSGYEGWVKAGKKVETTPVKPTPATFTAKVVNPNMYVSTYQMAQIVESKDPKYYIIDVRSEEEFNGQGIQGVRAGRIPGAHSYPVNKNLDKDTKALLPLDKLAELYKDVPKDKTVILYCHRGCRTGFAFLALRALGYKDVRVYEDGFVVWNQWLELPVEEEHFLNFRGDIKTTVEQVKEMTKDQAGH</sequence>
<dbReference type="Pfam" id="PF00581">
    <property type="entry name" value="Rhodanese"/>
    <property type="match status" value="2"/>
</dbReference>
<organism evidence="6 7">
    <name type="scientific">Thermincola potens (strain JR)</name>
    <dbReference type="NCBI Taxonomy" id="635013"/>
    <lineage>
        <taxon>Bacteria</taxon>
        <taxon>Bacillati</taxon>
        <taxon>Bacillota</taxon>
        <taxon>Clostridia</taxon>
        <taxon>Eubacteriales</taxon>
        <taxon>Thermincolaceae</taxon>
        <taxon>Thermincola</taxon>
    </lineage>
</organism>
<reference evidence="6 7" key="1">
    <citation type="submission" date="2010-05" db="EMBL/GenBank/DDBJ databases">
        <title>Complete sequence of Thermincola sp. JR.</title>
        <authorList>
            <consortium name="US DOE Joint Genome Institute"/>
            <person name="Lucas S."/>
            <person name="Copeland A."/>
            <person name="Lapidus A."/>
            <person name="Cheng J.-F."/>
            <person name="Bruce D."/>
            <person name="Goodwin L."/>
            <person name="Pitluck S."/>
            <person name="Chertkov O."/>
            <person name="Detter J.C."/>
            <person name="Han C."/>
            <person name="Tapia R."/>
            <person name="Land M."/>
            <person name="Hauser L."/>
            <person name="Kyrpides N."/>
            <person name="Mikhailova N."/>
            <person name="Hazen T.C."/>
            <person name="Woyke T."/>
        </authorList>
    </citation>
    <scope>NUCLEOTIDE SEQUENCE [LARGE SCALE GENOMIC DNA]</scope>
    <source>
        <strain evidence="6 7">JR</strain>
    </source>
</reference>
<name>D5XB14_THEPJ</name>
<dbReference type="eggNOG" id="COG2897">
    <property type="taxonomic scope" value="Bacteria"/>
</dbReference>
<dbReference type="InterPro" id="IPR001763">
    <property type="entry name" value="Rhodanese-like_dom"/>
</dbReference>
<evidence type="ECO:0000259" key="5">
    <source>
        <dbReference type="PROSITE" id="PS50206"/>
    </source>
</evidence>
<evidence type="ECO:0000256" key="4">
    <source>
        <dbReference type="SAM" id="SignalP"/>
    </source>
</evidence>
<evidence type="ECO:0000256" key="1">
    <source>
        <dbReference type="ARBA" id="ARBA00012245"/>
    </source>
</evidence>
<evidence type="ECO:0000313" key="7">
    <source>
        <dbReference type="Proteomes" id="UP000002377"/>
    </source>
</evidence>
<feature type="domain" description="Rhodanese" evidence="5">
    <location>
        <begin position="91"/>
        <end position="198"/>
    </location>
</feature>
<evidence type="ECO:0000313" key="6">
    <source>
        <dbReference type="EMBL" id="ADG81334.1"/>
    </source>
</evidence>
<comment type="catalytic activity">
    <reaction evidence="3">
        <text>thiosulfate + hydrogen cyanide = thiocyanate + sulfite + 2 H(+)</text>
        <dbReference type="Rhea" id="RHEA:16881"/>
        <dbReference type="ChEBI" id="CHEBI:15378"/>
        <dbReference type="ChEBI" id="CHEBI:17359"/>
        <dbReference type="ChEBI" id="CHEBI:18022"/>
        <dbReference type="ChEBI" id="CHEBI:18407"/>
        <dbReference type="ChEBI" id="CHEBI:33542"/>
        <dbReference type="EC" id="2.8.1.1"/>
    </reaction>
</comment>
<dbReference type="PROSITE" id="PS50206">
    <property type="entry name" value="RHODANESE_3"/>
    <property type="match status" value="2"/>
</dbReference>
<dbReference type="InterPro" id="IPR051126">
    <property type="entry name" value="Thiosulfate_sulfurtransferase"/>
</dbReference>
<dbReference type="PANTHER" id="PTHR43855">
    <property type="entry name" value="THIOSULFATE SULFURTRANSFERASE"/>
    <property type="match status" value="1"/>
</dbReference>
<accession>D5XB14</accession>
<dbReference type="PROSITE" id="PS00380">
    <property type="entry name" value="RHODANESE_1"/>
    <property type="match status" value="1"/>
</dbReference>
<dbReference type="KEGG" id="tjr:TherJR_0452"/>
<dbReference type="EC" id="2.8.1.1" evidence="1"/>
<protein>
    <recommendedName>
        <fullName evidence="1">thiosulfate sulfurtransferase</fullName>
        <ecNumber evidence="1">2.8.1.1</ecNumber>
    </recommendedName>
</protein>
<keyword evidence="7" id="KW-1185">Reference proteome</keyword>
<dbReference type="Gene3D" id="3.40.250.10">
    <property type="entry name" value="Rhodanese-like domain"/>
    <property type="match status" value="2"/>
</dbReference>
<dbReference type="InterPro" id="IPR001307">
    <property type="entry name" value="Thiosulphate_STrfase_CS"/>
</dbReference>
<dbReference type="PANTHER" id="PTHR43855:SF1">
    <property type="entry name" value="THIOSULFATE SULFURTRANSFERASE"/>
    <property type="match status" value="1"/>
</dbReference>
<dbReference type="HOGENOM" id="CLU_067769_0_0_9"/>
<dbReference type="STRING" id="635013.TherJR_0452"/>
<dbReference type="AlphaFoldDB" id="D5XB14"/>
<dbReference type="PROSITE" id="PS51257">
    <property type="entry name" value="PROKAR_LIPOPROTEIN"/>
    <property type="match status" value="1"/>
</dbReference>
<feature type="signal peptide" evidence="4">
    <location>
        <begin position="1"/>
        <end position="26"/>
    </location>
</feature>
<dbReference type="EMBL" id="CP002028">
    <property type="protein sequence ID" value="ADG81334.1"/>
    <property type="molecule type" value="Genomic_DNA"/>
</dbReference>
<evidence type="ECO:0000256" key="3">
    <source>
        <dbReference type="ARBA" id="ARBA00047549"/>
    </source>
</evidence>
<dbReference type="InterPro" id="IPR036873">
    <property type="entry name" value="Rhodanese-like_dom_sf"/>
</dbReference>
<dbReference type="RefSeq" id="WP_013119357.1">
    <property type="nucleotide sequence ID" value="NC_014152.1"/>
</dbReference>
<dbReference type="SMART" id="SM00450">
    <property type="entry name" value="RHOD"/>
    <property type="match status" value="2"/>
</dbReference>
<dbReference type="SUPFAM" id="SSF52821">
    <property type="entry name" value="Rhodanese/Cell cycle control phosphatase"/>
    <property type="match status" value="2"/>
</dbReference>
<evidence type="ECO:0000256" key="2">
    <source>
        <dbReference type="ARBA" id="ARBA00022737"/>
    </source>
</evidence>
<proteinExistence type="predicted"/>
<keyword evidence="4" id="KW-0732">Signal</keyword>
<gene>
    <name evidence="6" type="ordered locus">TherJR_0452</name>
</gene>
<feature type="chain" id="PRO_5038499298" description="thiosulfate sulfurtransferase" evidence="4">
    <location>
        <begin position="27"/>
        <end position="369"/>
    </location>
</feature>
<dbReference type="GO" id="GO:0004792">
    <property type="term" value="F:thiosulfate-cyanide sulfurtransferase activity"/>
    <property type="evidence" value="ECO:0007669"/>
    <property type="project" value="UniProtKB-EC"/>
</dbReference>
<dbReference type="OrthoDB" id="9770030at2"/>